<reference evidence="2 3" key="1">
    <citation type="journal article" date="2015" name="Genome Announc.">
        <title>Expanding the biotechnology potential of lactobacilli through comparative genomics of 213 strains and associated genera.</title>
        <authorList>
            <person name="Sun Z."/>
            <person name="Harris H.M."/>
            <person name="McCann A."/>
            <person name="Guo C."/>
            <person name="Argimon S."/>
            <person name="Zhang W."/>
            <person name="Yang X."/>
            <person name="Jeffery I.B."/>
            <person name="Cooney J.C."/>
            <person name="Kagawa T.F."/>
            <person name="Liu W."/>
            <person name="Song Y."/>
            <person name="Salvetti E."/>
            <person name="Wrobel A."/>
            <person name="Rasinkangas P."/>
            <person name="Parkhill J."/>
            <person name="Rea M.C."/>
            <person name="O'Sullivan O."/>
            <person name="Ritari J."/>
            <person name="Douillard F.P."/>
            <person name="Paul Ross R."/>
            <person name="Yang R."/>
            <person name="Briner A.E."/>
            <person name="Felis G.E."/>
            <person name="de Vos W.M."/>
            <person name="Barrangou R."/>
            <person name="Klaenhammer T.R."/>
            <person name="Caufield P.W."/>
            <person name="Cui Y."/>
            <person name="Zhang H."/>
            <person name="O'Toole P.W."/>
        </authorList>
    </citation>
    <scope>NUCLEOTIDE SEQUENCE [LARGE SCALE GENOMIC DNA]</scope>
    <source>
        <strain evidence="2 3">DSM 17758</strain>
    </source>
</reference>
<evidence type="ECO:0000259" key="1">
    <source>
        <dbReference type="PROSITE" id="PS50943"/>
    </source>
</evidence>
<dbReference type="Proteomes" id="UP000051315">
    <property type="component" value="Unassembled WGS sequence"/>
</dbReference>
<dbReference type="InterPro" id="IPR001387">
    <property type="entry name" value="Cro/C1-type_HTH"/>
</dbReference>
<protein>
    <submittedName>
        <fullName evidence="2">Transcription regulator</fullName>
    </submittedName>
</protein>
<evidence type="ECO:0000313" key="3">
    <source>
        <dbReference type="Proteomes" id="UP000051315"/>
    </source>
</evidence>
<gene>
    <name evidence="2" type="ORF">FC15_GL000726</name>
</gene>
<dbReference type="InterPro" id="IPR010982">
    <property type="entry name" value="Lambda_DNA-bd_dom_sf"/>
</dbReference>
<dbReference type="Gene3D" id="1.10.260.40">
    <property type="entry name" value="lambda repressor-like DNA-binding domains"/>
    <property type="match status" value="1"/>
</dbReference>
<comment type="caution">
    <text evidence="2">The sequence shown here is derived from an EMBL/GenBank/DDBJ whole genome shotgun (WGS) entry which is preliminary data.</text>
</comment>
<dbReference type="NCBIfam" id="TIGR01716">
    <property type="entry name" value="RGG_Cterm"/>
    <property type="match status" value="1"/>
</dbReference>
<dbReference type="Pfam" id="PF01381">
    <property type="entry name" value="HTH_3"/>
    <property type="match status" value="1"/>
</dbReference>
<accession>A0A0R1VQL1</accession>
<dbReference type="PANTHER" id="PTHR37038:SF12">
    <property type="entry name" value="TRANSCRIPTIONAL REGULATOR"/>
    <property type="match status" value="1"/>
</dbReference>
<name>A0A0R1VQL1_9LACO</name>
<organism evidence="2 3">
    <name type="scientific">Lapidilactobacillus concavus DSM 17758</name>
    <dbReference type="NCBI Taxonomy" id="1423735"/>
    <lineage>
        <taxon>Bacteria</taxon>
        <taxon>Bacillati</taxon>
        <taxon>Bacillota</taxon>
        <taxon>Bacilli</taxon>
        <taxon>Lactobacillales</taxon>
        <taxon>Lactobacillaceae</taxon>
        <taxon>Lapidilactobacillus</taxon>
    </lineage>
</organism>
<dbReference type="EMBL" id="AZFX01000094">
    <property type="protein sequence ID" value="KRM08049.1"/>
    <property type="molecule type" value="Genomic_DNA"/>
</dbReference>
<dbReference type="Pfam" id="PF21259">
    <property type="entry name" value="Rgg_C"/>
    <property type="match status" value="1"/>
</dbReference>
<feature type="domain" description="HTH cro/C1-type" evidence="1">
    <location>
        <begin position="36"/>
        <end position="89"/>
    </location>
</feature>
<dbReference type="AlphaFoldDB" id="A0A0R1VQL1"/>
<dbReference type="STRING" id="1423735.FC15_GL000726"/>
<dbReference type="SUPFAM" id="SSF47413">
    <property type="entry name" value="lambda repressor-like DNA-binding domains"/>
    <property type="match status" value="1"/>
</dbReference>
<proteinExistence type="predicted"/>
<sequence>MKVKLMSKIQIGAASEATHTSPNNTESVSPQLGELVRAVRLSKGLTLAEIADEKISAAALSKFENGKADLTLTKFVHLLERLWITPEEMIYRYFENMPTETFNFNGYPSLGNLLTRWMPFDRGVTFSDQPEDQAQTDQAFQQYISLARQRAEQSTDRIVQLALDFWQMMQQFTIDLTQGHFGLPQPQYVNPVLRYLNQLDDWTEFDLFLFTGFSIGMTDQQSLSLFKLVLSRGQKYFHFRSEQDLLFRLIENQFNLMMGHQNYELAEYYLSTFHENLEKANNASNHITYLFDRGWFNLRAGNPIDGERDCQQVLTVARFLDLSDLEADFKWRLHFFQTHPSNQDWKTVQIYLN</sequence>
<dbReference type="InterPro" id="IPR010057">
    <property type="entry name" value="Transcription_activator_Rgg_C"/>
</dbReference>
<dbReference type="PROSITE" id="PS50943">
    <property type="entry name" value="HTH_CROC1"/>
    <property type="match status" value="1"/>
</dbReference>
<dbReference type="GO" id="GO:0003677">
    <property type="term" value="F:DNA binding"/>
    <property type="evidence" value="ECO:0007669"/>
    <property type="project" value="InterPro"/>
</dbReference>
<dbReference type="SMART" id="SM00530">
    <property type="entry name" value="HTH_XRE"/>
    <property type="match status" value="1"/>
</dbReference>
<dbReference type="CDD" id="cd00093">
    <property type="entry name" value="HTH_XRE"/>
    <property type="match status" value="1"/>
</dbReference>
<evidence type="ECO:0000313" key="2">
    <source>
        <dbReference type="EMBL" id="KRM08049.1"/>
    </source>
</evidence>
<dbReference type="InterPro" id="IPR053163">
    <property type="entry name" value="HTH-type_regulator_Rgg"/>
</dbReference>
<dbReference type="PANTHER" id="PTHR37038">
    <property type="entry name" value="TRANSCRIPTIONAL REGULATOR-RELATED"/>
    <property type="match status" value="1"/>
</dbReference>
<keyword evidence="3" id="KW-1185">Reference proteome</keyword>
<dbReference type="PATRIC" id="fig|1423735.3.peg.758"/>